<dbReference type="AlphaFoldDB" id="A0A2V4USI6"/>
<accession>A0A2V4USI6</accession>
<reference evidence="1 2" key="1">
    <citation type="submission" date="2018-06" db="EMBL/GenBank/DDBJ databases">
        <title>Genomic Encyclopedia of Type Strains, Phase III (KMG-III): the genomes of soil and plant-associated and newly described type strains.</title>
        <authorList>
            <person name="Whitman W."/>
        </authorList>
    </citation>
    <scope>NUCLEOTIDE SEQUENCE [LARGE SCALE GENOMIC DNA]</scope>
    <source>
        <strain evidence="1 2">CECT 7022</strain>
    </source>
</reference>
<comment type="caution">
    <text evidence="1">The sequence shown here is derived from an EMBL/GenBank/DDBJ whole genome shotgun (WGS) entry which is preliminary data.</text>
</comment>
<proteinExistence type="predicted"/>
<evidence type="ECO:0000313" key="1">
    <source>
        <dbReference type="EMBL" id="PYE42089.1"/>
    </source>
</evidence>
<organism evidence="1 2">
    <name type="scientific">Paenibacillus barcinonensis</name>
    <dbReference type="NCBI Taxonomy" id="198119"/>
    <lineage>
        <taxon>Bacteria</taxon>
        <taxon>Bacillati</taxon>
        <taxon>Bacillota</taxon>
        <taxon>Bacilli</taxon>
        <taxon>Bacillales</taxon>
        <taxon>Paenibacillaceae</taxon>
        <taxon>Paenibacillus</taxon>
    </lineage>
</organism>
<dbReference type="EMBL" id="QJSW01000047">
    <property type="protein sequence ID" value="PYE42089.1"/>
    <property type="molecule type" value="Genomic_DNA"/>
</dbReference>
<gene>
    <name evidence="1" type="ORF">DFQ00_1476</name>
</gene>
<evidence type="ECO:0000313" key="2">
    <source>
        <dbReference type="Proteomes" id="UP000247790"/>
    </source>
</evidence>
<protein>
    <submittedName>
        <fullName evidence="1">Uncharacterized protein</fullName>
    </submittedName>
</protein>
<name>A0A2V4USI6_PAEBA</name>
<dbReference type="Proteomes" id="UP000247790">
    <property type="component" value="Unassembled WGS sequence"/>
</dbReference>
<sequence>MEFTDSQVFAGYVYPSVVLYGHIQGDENEGIKIAINYNTYEVEHVGGPKWLIHQE</sequence>